<feature type="domain" description="DNA binding HTH" evidence="2">
    <location>
        <begin position="28"/>
        <end position="64"/>
    </location>
</feature>
<dbReference type="STRING" id="1817768.A3A87_10165"/>
<dbReference type="Pfam" id="PF02954">
    <property type="entry name" value="HTH_8"/>
    <property type="match status" value="1"/>
</dbReference>
<dbReference type="EMBL" id="MFTC01000089">
    <property type="protein sequence ID" value="OGI49762.1"/>
    <property type="molecule type" value="Genomic_DNA"/>
</dbReference>
<evidence type="ECO:0000259" key="2">
    <source>
        <dbReference type="Pfam" id="PF02954"/>
    </source>
</evidence>
<name>A0A1F6TXG0_9PROT</name>
<dbReference type="SUPFAM" id="SSF46689">
    <property type="entry name" value="Homeodomain-like"/>
    <property type="match status" value="1"/>
</dbReference>
<accession>A0A1F6TXG0</accession>
<dbReference type="InterPro" id="IPR009057">
    <property type="entry name" value="Homeodomain-like_sf"/>
</dbReference>
<protein>
    <recommendedName>
        <fullName evidence="2">DNA binding HTH domain-containing protein</fullName>
    </recommendedName>
</protein>
<dbReference type="Gene3D" id="1.10.10.60">
    <property type="entry name" value="Homeodomain-like"/>
    <property type="match status" value="1"/>
</dbReference>
<dbReference type="Proteomes" id="UP000179037">
    <property type="component" value="Unassembled WGS sequence"/>
</dbReference>
<organism evidence="3 4">
    <name type="scientific">Candidatus Muproteobacteria bacterium RIFCSPLOWO2_01_FULL_60_18</name>
    <dbReference type="NCBI Taxonomy" id="1817768"/>
    <lineage>
        <taxon>Bacteria</taxon>
        <taxon>Pseudomonadati</taxon>
        <taxon>Pseudomonadota</taxon>
        <taxon>Candidatus Muproteobacteria</taxon>
    </lineage>
</organism>
<dbReference type="GO" id="GO:0043565">
    <property type="term" value="F:sequence-specific DNA binding"/>
    <property type="evidence" value="ECO:0007669"/>
    <property type="project" value="InterPro"/>
</dbReference>
<feature type="region of interest" description="Disordered" evidence="1">
    <location>
        <begin position="70"/>
        <end position="100"/>
    </location>
</feature>
<evidence type="ECO:0000313" key="3">
    <source>
        <dbReference type="EMBL" id="OGI49762.1"/>
    </source>
</evidence>
<dbReference type="InterPro" id="IPR002197">
    <property type="entry name" value="HTH_Fis"/>
</dbReference>
<sequence>MTPDLIGDICTRPLAGATQPEAPLAEQSLENVERAHVLRVLEATHWHRGKACEILGVSRPRLRRMIQHFGIVPPPHAPDDEAADETASGPDSAGTANHRD</sequence>
<dbReference type="AlphaFoldDB" id="A0A1F6TXG0"/>
<proteinExistence type="predicted"/>
<comment type="caution">
    <text evidence="3">The sequence shown here is derived from an EMBL/GenBank/DDBJ whole genome shotgun (WGS) entry which is preliminary data.</text>
</comment>
<reference evidence="3 4" key="1">
    <citation type="journal article" date="2016" name="Nat. Commun.">
        <title>Thousands of microbial genomes shed light on interconnected biogeochemical processes in an aquifer system.</title>
        <authorList>
            <person name="Anantharaman K."/>
            <person name="Brown C.T."/>
            <person name="Hug L.A."/>
            <person name="Sharon I."/>
            <person name="Castelle C.J."/>
            <person name="Probst A.J."/>
            <person name="Thomas B.C."/>
            <person name="Singh A."/>
            <person name="Wilkins M.J."/>
            <person name="Karaoz U."/>
            <person name="Brodie E.L."/>
            <person name="Williams K.H."/>
            <person name="Hubbard S.S."/>
            <person name="Banfield J.F."/>
        </authorList>
    </citation>
    <scope>NUCLEOTIDE SEQUENCE [LARGE SCALE GENOMIC DNA]</scope>
</reference>
<gene>
    <name evidence="3" type="ORF">A3A87_10165</name>
</gene>
<evidence type="ECO:0000256" key="1">
    <source>
        <dbReference type="SAM" id="MobiDB-lite"/>
    </source>
</evidence>
<evidence type="ECO:0000313" key="4">
    <source>
        <dbReference type="Proteomes" id="UP000179037"/>
    </source>
</evidence>